<feature type="non-terminal residue" evidence="1">
    <location>
        <position position="57"/>
    </location>
</feature>
<organism evidence="1 2">
    <name type="scientific">Mesorhabditis spiculigera</name>
    <dbReference type="NCBI Taxonomy" id="96644"/>
    <lineage>
        <taxon>Eukaryota</taxon>
        <taxon>Metazoa</taxon>
        <taxon>Ecdysozoa</taxon>
        <taxon>Nematoda</taxon>
        <taxon>Chromadorea</taxon>
        <taxon>Rhabditida</taxon>
        <taxon>Rhabditina</taxon>
        <taxon>Rhabditomorpha</taxon>
        <taxon>Rhabditoidea</taxon>
        <taxon>Rhabditidae</taxon>
        <taxon>Mesorhabditinae</taxon>
        <taxon>Mesorhabditis</taxon>
    </lineage>
</organism>
<reference evidence="1" key="1">
    <citation type="submission" date="2023-06" db="EMBL/GenBank/DDBJ databases">
        <authorList>
            <person name="Delattre M."/>
        </authorList>
    </citation>
    <scope>NUCLEOTIDE SEQUENCE</scope>
    <source>
        <strain evidence="1">AF72</strain>
    </source>
</reference>
<keyword evidence="2" id="KW-1185">Reference proteome</keyword>
<name>A0AA36CJM1_9BILA</name>
<comment type="caution">
    <text evidence="1">The sequence shown here is derived from an EMBL/GenBank/DDBJ whole genome shotgun (WGS) entry which is preliminary data.</text>
</comment>
<accession>A0AA36CJM1</accession>
<proteinExistence type="predicted"/>
<protein>
    <submittedName>
        <fullName evidence="1">Uncharacterized protein</fullName>
    </submittedName>
</protein>
<dbReference type="EMBL" id="CATQJA010002063">
    <property type="protein sequence ID" value="CAJ0569582.1"/>
    <property type="molecule type" value="Genomic_DNA"/>
</dbReference>
<sequence>FEAVIARVAIEDKAVTEMLKDREQKYDEVVTTASAPFNKTVASSPKKSGRFGLSLFS</sequence>
<feature type="non-terminal residue" evidence="1">
    <location>
        <position position="1"/>
    </location>
</feature>
<gene>
    <name evidence="1" type="ORF">MSPICULIGERA_LOCUS8057</name>
</gene>
<dbReference type="AlphaFoldDB" id="A0AA36CJM1"/>
<evidence type="ECO:0000313" key="1">
    <source>
        <dbReference type="EMBL" id="CAJ0569582.1"/>
    </source>
</evidence>
<dbReference type="Proteomes" id="UP001177023">
    <property type="component" value="Unassembled WGS sequence"/>
</dbReference>
<evidence type="ECO:0000313" key="2">
    <source>
        <dbReference type="Proteomes" id="UP001177023"/>
    </source>
</evidence>